<feature type="transmembrane region" description="Helical" evidence="1">
    <location>
        <begin position="104"/>
        <end position="130"/>
    </location>
</feature>
<gene>
    <name evidence="3" type="ORF">SAMN02745724_02570</name>
</gene>
<dbReference type="GO" id="GO:0016020">
    <property type="term" value="C:membrane"/>
    <property type="evidence" value="ECO:0007669"/>
    <property type="project" value="InterPro"/>
</dbReference>
<feature type="transmembrane region" description="Helical" evidence="1">
    <location>
        <begin position="67"/>
        <end position="84"/>
    </location>
</feature>
<evidence type="ECO:0000313" key="4">
    <source>
        <dbReference type="Proteomes" id="UP000198862"/>
    </source>
</evidence>
<accession>A0A1I1M217</accession>
<feature type="domain" description="Signal transduction histidine kinase internal region" evidence="2">
    <location>
        <begin position="149"/>
        <end position="228"/>
    </location>
</feature>
<keyword evidence="4" id="KW-1185">Reference proteome</keyword>
<keyword evidence="1" id="KW-0812">Transmembrane</keyword>
<dbReference type="PANTHER" id="PTHR34220">
    <property type="entry name" value="SENSOR HISTIDINE KINASE YPDA"/>
    <property type="match status" value="1"/>
</dbReference>
<dbReference type="GO" id="GO:0000155">
    <property type="term" value="F:phosphorelay sensor kinase activity"/>
    <property type="evidence" value="ECO:0007669"/>
    <property type="project" value="InterPro"/>
</dbReference>
<dbReference type="InterPro" id="IPR050640">
    <property type="entry name" value="Bact_2-comp_sensor_kinase"/>
</dbReference>
<dbReference type="Proteomes" id="UP000198862">
    <property type="component" value="Unassembled WGS sequence"/>
</dbReference>
<dbReference type="SUPFAM" id="SSF55874">
    <property type="entry name" value="ATPase domain of HSP90 chaperone/DNA topoisomerase II/histidine kinase"/>
    <property type="match status" value="1"/>
</dbReference>
<reference evidence="3 4" key="1">
    <citation type="submission" date="2016-10" db="EMBL/GenBank/DDBJ databases">
        <authorList>
            <person name="de Groot N.N."/>
        </authorList>
    </citation>
    <scope>NUCLEOTIDE SEQUENCE [LARGE SCALE GENOMIC DNA]</scope>
    <source>
        <strain evidence="3 4">DSM 6059</strain>
    </source>
</reference>
<feature type="transmembrane region" description="Helical" evidence="1">
    <location>
        <begin position="7"/>
        <end position="28"/>
    </location>
</feature>
<dbReference type="STRING" id="1123010.SAMN02745724_02570"/>
<dbReference type="AlphaFoldDB" id="A0A1I1M217"/>
<sequence>MLQYPLLLIAHLIGWALYGLFEHISHLVYGSNHWFGSFFSALIGCLLTGVLGIIFDKIKEFQQILRTLLLISFALVISLFWHNISRILHDRISYQSLINSSLDVWFSGGSYSVLLIAAWCGLSFSLLFYLQNQQKQKELLLLSVQTKEAQLQSLRYQLNPHFLFNVLNSIDVAVQEKNTDIAHSMLLKLSRFLRTTLELDYSDKVRLSDEMSLLSDFIEIEQQRYQGKISINKQVDLQCENAFIPPLILQPLIENAIKFSWQNKYEKYIELSCHKVSEKLIIKITNPISREKYNVKNKGVGIGLKNTASRLSMLYGTKAHVTSITESERFIVTLELPWEEGF</sequence>
<dbReference type="InterPro" id="IPR036890">
    <property type="entry name" value="HATPase_C_sf"/>
</dbReference>
<dbReference type="Pfam" id="PF06580">
    <property type="entry name" value="His_kinase"/>
    <property type="match status" value="1"/>
</dbReference>
<keyword evidence="1" id="KW-1133">Transmembrane helix</keyword>
<feature type="transmembrane region" description="Helical" evidence="1">
    <location>
        <begin position="34"/>
        <end position="55"/>
    </location>
</feature>
<dbReference type="OrthoDB" id="2514702at2"/>
<proteinExistence type="predicted"/>
<dbReference type="PANTHER" id="PTHR34220:SF7">
    <property type="entry name" value="SENSOR HISTIDINE KINASE YPDA"/>
    <property type="match status" value="1"/>
</dbReference>
<dbReference type="Gene3D" id="3.30.565.10">
    <property type="entry name" value="Histidine kinase-like ATPase, C-terminal domain"/>
    <property type="match status" value="1"/>
</dbReference>
<evidence type="ECO:0000313" key="3">
    <source>
        <dbReference type="EMBL" id="SFC79429.1"/>
    </source>
</evidence>
<dbReference type="RefSeq" id="WP_143085072.1">
    <property type="nucleotide sequence ID" value="NZ_FOLO01000018.1"/>
</dbReference>
<protein>
    <submittedName>
        <fullName evidence="3">GHKL domain-containing protein</fullName>
    </submittedName>
</protein>
<name>A0A1I1M217_9GAMM</name>
<evidence type="ECO:0000256" key="1">
    <source>
        <dbReference type="SAM" id="Phobius"/>
    </source>
</evidence>
<dbReference type="InterPro" id="IPR010559">
    <property type="entry name" value="Sig_transdc_His_kin_internal"/>
</dbReference>
<organism evidence="3 4">
    <name type="scientific">Pseudoalteromonas denitrificans DSM 6059</name>
    <dbReference type="NCBI Taxonomy" id="1123010"/>
    <lineage>
        <taxon>Bacteria</taxon>
        <taxon>Pseudomonadati</taxon>
        <taxon>Pseudomonadota</taxon>
        <taxon>Gammaproteobacteria</taxon>
        <taxon>Alteromonadales</taxon>
        <taxon>Pseudoalteromonadaceae</taxon>
        <taxon>Pseudoalteromonas</taxon>
    </lineage>
</organism>
<keyword evidence="1" id="KW-0472">Membrane</keyword>
<evidence type="ECO:0000259" key="2">
    <source>
        <dbReference type="Pfam" id="PF06580"/>
    </source>
</evidence>
<dbReference type="EMBL" id="FOLO01000018">
    <property type="protein sequence ID" value="SFC79429.1"/>
    <property type="molecule type" value="Genomic_DNA"/>
</dbReference>